<evidence type="ECO:0000313" key="1">
    <source>
        <dbReference type="EMBL" id="EDL76285.1"/>
    </source>
</evidence>
<dbReference type="EMBL" id="CH473974">
    <property type="protein sequence ID" value="EDL76285.1"/>
    <property type="molecule type" value="Genomic_DNA"/>
</dbReference>
<proteinExistence type="predicted"/>
<evidence type="ECO:0000313" key="2">
    <source>
        <dbReference type="Proteomes" id="UP000234681"/>
    </source>
</evidence>
<sequence>MAGFHPTSFLLRKWPWLSHISIELHFWAQRKCPLWLSKLDIITSSSHGSLTQAIPTSNDSPHRYPAKSFHIIAHEL</sequence>
<protein>
    <submittedName>
        <fullName evidence="1">RCG49604</fullName>
    </submittedName>
</protein>
<accession>A6J303</accession>
<dbReference type="AlphaFoldDB" id="A6J303"/>
<gene>
    <name evidence="1" type="ORF">rCG_49604</name>
</gene>
<dbReference type="Proteomes" id="UP000234681">
    <property type="component" value="Chromosome 18"/>
</dbReference>
<reference evidence="2" key="1">
    <citation type="submission" date="2005-09" db="EMBL/GenBank/DDBJ databases">
        <authorList>
            <person name="Mural R.J."/>
            <person name="Li P.W."/>
            <person name="Adams M.D."/>
            <person name="Amanatides P.G."/>
            <person name="Baden-Tillson H."/>
            <person name="Barnstead M."/>
            <person name="Chin S.H."/>
            <person name="Dew I."/>
            <person name="Evans C.A."/>
            <person name="Ferriera S."/>
            <person name="Flanigan M."/>
            <person name="Fosler C."/>
            <person name="Glodek A."/>
            <person name="Gu Z."/>
            <person name="Holt R.A."/>
            <person name="Jennings D."/>
            <person name="Kraft C.L."/>
            <person name="Lu F."/>
            <person name="Nguyen T."/>
            <person name="Nusskern D.R."/>
            <person name="Pfannkoch C.M."/>
            <person name="Sitter C."/>
            <person name="Sutton G.G."/>
            <person name="Venter J.C."/>
            <person name="Wang Z."/>
            <person name="Woodage T."/>
            <person name="Zheng X.H."/>
            <person name="Zhong F."/>
        </authorList>
    </citation>
    <scope>NUCLEOTIDE SEQUENCE [LARGE SCALE GENOMIC DNA]</scope>
    <source>
        <strain>BN</strain>
        <strain evidence="2">Sprague-Dawley</strain>
    </source>
</reference>
<name>A6J303_RAT</name>
<organism evidence="1 2">
    <name type="scientific">Rattus norvegicus</name>
    <name type="common">Rat</name>
    <dbReference type="NCBI Taxonomy" id="10116"/>
    <lineage>
        <taxon>Eukaryota</taxon>
        <taxon>Metazoa</taxon>
        <taxon>Chordata</taxon>
        <taxon>Craniata</taxon>
        <taxon>Vertebrata</taxon>
        <taxon>Euteleostomi</taxon>
        <taxon>Mammalia</taxon>
        <taxon>Eutheria</taxon>
        <taxon>Euarchontoglires</taxon>
        <taxon>Glires</taxon>
        <taxon>Rodentia</taxon>
        <taxon>Myomorpha</taxon>
        <taxon>Muroidea</taxon>
        <taxon>Muridae</taxon>
        <taxon>Murinae</taxon>
        <taxon>Rattus</taxon>
    </lineage>
</organism>